<evidence type="ECO:0000313" key="2">
    <source>
        <dbReference type="Proteomes" id="UP001241056"/>
    </source>
</evidence>
<dbReference type="Proteomes" id="UP001241056">
    <property type="component" value="Unassembled WGS sequence"/>
</dbReference>
<evidence type="ECO:0000313" key="1">
    <source>
        <dbReference type="EMBL" id="MDM7857438.1"/>
    </source>
</evidence>
<sequence length="122" mass="13901">MRVTMFFIGLFVLLAGCSYPVILVGPRPKDSPLRIESWVKADTSAEQRVLDSIDCKGNEKGDPVFSQINIQEAMQPEDKDQRAARDRMYDNWERCMLNKGYRYTGQCFPSEFSRSRPACGAP</sequence>
<dbReference type="EMBL" id="JAUCDY010000003">
    <property type="protein sequence ID" value="MDM7857438.1"/>
    <property type="molecule type" value="Genomic_DNA"/>
</dbReference>
<keyword evidence="2" id="KW-1185">Reference proteome</keyword>
<dbReference type="PROSITE" id="PS51257">
    <property type="entry name" value="PROKAR_LIPOPROTEIN"/>
    <property type="match status" value="1"/>
</dbReference>
<reference evidence="1 2" key="1">
    <citation type="submission" date="2023-06" db="EMBL/GenBank/DDBJ databases">
        <title>Thiopseudomonas sp. CY1220 draft genome sequence.</title>
        <authorList>
            <person name="Zhao G."/>
            <person name="An M."/>
        </authorList>
    </citation>
    <scope>NUCLEOTIDE SEQUENCE [LARGE SCALE GENOMIC DNA]</scope>
    <source>
        <strain evidence="1 2">CY1220</strain>
    </source>
</reference>
<accession>A0ABT7SMM9</accession>
<comment type="caution">
    <text evidence="1">The sequence shown here is derived from an EMBL/GenBank/DDBJ whole genome shotgun (WGS) entry which is preliminary data.</text>
</comment>
<protein>
    <recommendedName>
        <fullName evidence="3">Lipoprotein</fullName>
    </recommendedName>
</protein>
<organism evidence="1 2">
    <name type="scientific">Thiopseudomonas acetoxidans</name>
    <dbReference type="NCBI Taxonomy" id="3041622"/>
    <lineage>
        <taxon>Bacteria</taxon>
        <taxon>Pseudomonadati</taxon>
        <taxon>Pseudomonadota</taxon>
        <taxon>Gammaproteobacteria</taxon>
        <taxon>Pseudomonadales</taxon>
        <taxon>Pseudomonadaceae</taxon>
        <taxon>Thiopseudomonas</taxon>
    </lineage>
</organism>
<gene>
    <name evidence="1" type="ORF">QEZ41_04000</name>
</gene>
<proteinExistence type="predicted"/>
<name>A0ABT7SMM9_9GAMM</name>
<evidence type="ECO:0008006" key="3">
    <source>
        <dbReference type="Google" id="ProtNLM"/>
    </source>
</evidence>
<dbReference type="RefSeq" id="WP_289410092.1">
    <property type="nucleotide sequence ID" value="NZ_JAUCDY010000003.1"/>
</dbReference>